<reference evidence="1 2" key="1">
    <citation type="submission" date="2018-06" db="EMBL/GenBank/DDBJ databases">
        <authorList>
            <consortium name="Pathogen Informatics"/>
            <person name="Doyle S."/>
        </authorList>
    </citation>
    <scope>NUCLEOTIDE SEQUENCE [LARGE SCALE GENOMIC DNA]</scope>
    <source>
        <strain evidence="1 2">NCTC12195</strain>
    </source>
</reference>
<organism evidence="1 2">
    <name type="scientific">Staphylococcus gallinarum</name>
    <dbReference type="NCBI Taxonomy" id="1293"/>
    <lineage>
        <taxon>Bacteria</taxon>
        <taxon>Bacillati</taxon>
        <taxon>Bacillota</taxon>
        <taxon>Bacilli</taxon>
        <taxon>Bacillales</taxon>
        <taxon>Staphylococcaceae</taxon>
        <taxon>Staphylococcus</taxon>
    </lineage>
</organism>
<name>A0A380FF31_STAGA</name>
<evidence type="ECO:0000313" key="1">
    <source>
        <dbReference type="EMBL" id="SUM32832.1"/>
    </source>
</evidence>
<sequence length="65" mass="7510">MILQIKTMATQKVLEYNSLVKGIVYQDTDTPSFESQIDEMSNEALAKQDIHLDETQFNELTKQFV</sequence>
<proteinExistence type="predicted"/>
<protein>
    <submittedName>
        <fullName evidence="1">2-oxoglutarate ferredoxin oxidoreductase subunit beta</fullName>
    </submittedName>
</protein>
<evidence type="ECO:0000313" key="2">
    <source>
        <dbReference type="Proteomes" id="UP000255277"/>
    </source>
</evidence>
<gene>
    <name evidence="1" type="ORF">NCTC12195_02281</name>
</gene>
<dbReference type="EMBL" id="UHDK01000001">
    <property type="protein sequence ID" value="SUM32832.1"/>
    <property type="molecule type" value="Genomic_DNA"/>
</dbReference>
<accession>A0A380FF31</accession>
<dbReference type="AlphaFoldDB" id="A0A380FF31"/>
<dbReference type="Proteomes" id="UP000255277">
    <property type="component" value="Unassembled WGS sequence"/>
</dbReference>